<name>A0AAE8SV77_9PEZI</name>
<evidence type="ECO:0000313" key="2">
    <source>
        <dbReference type="Proteomes" id="UP001187682"/>
    </source>
</evidence>
<organism evidence="1 2">
    <name type="scientific">Cephalotrichum gorgonifer</name>
    <dbReference type="NCBI Taxonomy" id="2041049"/>
    <lineage>
        <taxon>Eukaryota</taxon>
        <taxon>Fungi</taxon>
        <taxon>Dikarya</taxon>
        <taxon>Ascomycota</taxon>
        <taxon>Pezizomycotina</taxon>
        <taxon>Sordariomycetes</taxon>
        <taxon>Hypocreomycetidae</taxon>
        <taxon>Microascales</taxon>
        <taxon>Microascaceae</taxon>
        <taxon>Cephalotrichum</taxon>
    </lineage>
</organism>
<protein>
    <submittedName>
        <fullName evidence="1">Uncharacterized protein</fullName>
    </submittedName>
</protein>
<proteinExistence type="predicted"/>
<dbReference type="AlphaFoldDB" id="A0AAE8SV77"/>
<comment type="caution">
    <text evidence="1">The sequence shown here is derived from an EMBL/GenBank/DDBJ whole genome shotgun (WGS) entry which is preliminary data.</text>
</comment>
<keyword evidence="2" id="KW-1185">Reference proteome</keyword>
<dbReference type="Proteomes" id="UP001187682">
    <property type="component" value="Unassembled WGS sequence"/>
</dbReference>
<dbReference type="EMBL" id="ONZQ02000006">
    <property type="protein sequence ID" value="SPO02460.1"/>
    <property type="molecule type" value="Genomic_DNA"/>
</dbReference>
<gene>
    <name evidence="1" type="ORF">DNG_05133</name>
</gene>
<accession>A0AAE8SV77</accession>
<reference evidence="1" key="1">
    <citation type="submission" date="2018-03" db="EMBL/GenBank/DDBJ databases">
        <authorList>
            <person name="Guldener U."/>
        </authorList>
    </citation>
    <scope>NUCLEOTIDE SEQUENCE</scope>
</reference>
<evidence type="ECO:0000313" key="1">
    <source>
        <dbReference type="EMBL" id="SPO02460.1"/>
    </source>
</evidence>
<sequence>MFIRSAAETADASNRCRCWFKSPERCRSQKAPQGQAFL</sequence>